<gene>
    <name evidence="2" type="ORF">ACFQ1S_25510</name>
</gene>
<name>A0ABW3MDE7_9PSEU</name>
<sequence>MGHPRMFMGMGWLSDWWNAVELWIAQLAFPAQFAVVMAVLLPVCAGGAWLIDHGVDYVANKINRTPEASVDDCD</sequence>
<comment type="caution">
    <text evidence="2">The sequence shown here is derived from an EMBL/GenBank/DDBJ whole genome shotgun (WGS) entry which is preliminary data.</text>
</comment>
<accession>A0ABW3MDE7</accession>
<keyword evidence="1" id="KW-0812">Transmembrane</keyword>
<reference evidence="3" key="1">
    <citation type="journal article" date="2019" name="Int. J. Syst. Evol. Microbiol.">
        <title>The Global Catalogue of Microorganisms (GCM) 10K type strain sequencing project: providing services to taxonomists for standard genome sequencing and annotation.</title>
        <authorList>
            <consortium name="The Broad Institute Genomics Platform"/>
            <consortium name="The Broad Institute Genome Sequencing Center for Infectious Disease"/>
            <person name="Wu L."/>
            <person name="Ma J."/>
        </authorList>
    </citation>
    <scope>NUCLEOTIDE SEQUENCE [LARGE SCALE GENOMIC DNA]</scope>
    <source>
        <strain evidence="3">JCM 31486</strain>
    </source>
</reference>
<evidence type="ECO:0000256" key="1">
    <source>
        <dbReference type="SAM" id="Phobius"/>
    </source>
</evidence>
<dbReference type="EMBL" id="JBHTIS010001717">
    <property type="protein sequence ID" value="MFD1048648.1"/>
    <property type="molecule type" value="Genomic_DNA"/>
</dbReference>
<evidence type="ECO:0000313" key="3">
    <source>
        <dbReference type="Proteomes" id="UP001597045"/>
    </source>
</evidence>
<dbReference type="Proteomes" id="UP001597045">
    <property type="component" value="Unassembled WGS sequence"/>
</dbReference>
<feature type="transmembrane region" description="Helical" evidence="1">
    <location>
        <begin position="23"/>
        <end position="51"/>
    </location>
</feature>
<keyword evidence="1" id="KW-0472">Membrane</keyword>
<evidence type="ECO:0000313" key="2">
    <source>
        <dbReference type="EMBL" id="MFD1048648.1"/>
    </source>
</evidence>
<keyword evidence="1" id="KW-1133">Transmembrane helix</keyword>
<protein>
    <submittedName>
        <fullName evidence="2">Uncharacterized protein</fullName>
    </submittedName>
</protein>
<keyword evidence="3" id="KW-1185">Reference proteome</keyword>
<organism evidence="2 3">
    <name type="scientific">Kibdelosporangium lantanae</name>
    <dbReference type="NCBI Taxonomy" id="1497396"/>
    <lineage>
        <taxon>Bacteria</taxon>
        <taxon>Bacillati</taxon>
        <taxon>Actinomycetota</taxon>
        <taxon>Actinomycetes</taxon>
        <taxon>Pseudonocardiales</taxon>
        <taxon>Pseudonocardiaceae</taxon>
        <taxon>Kibdelosporangium</taxon>
    </lineage>
</organism>
<proteinExistence type="predicted"/>